<proteinExistence type="predicted"/>
<dbReference type="Proteomes" id="UP001317629">
    <property type="component" value="Chromosome"/>
</dbReference>
<name>A0ABN6VHZ8_9HYPH</name>
<dbReference type="EMBL" id="AP027142">
    <property type="protein sequence ID" value="BDV35286.1"/>
    <property type="molecule type" value="Genomic_DNA"/>
</dbReference>
<protein>
    <recommendedName>
        <fullName evidence="4">Helix-turn-helix domain-containing protein</fullName>
    </recommendedName>
</protein>
<evidence type="ECO:0008006" key="4">
    <source>
        <dbReference type="Google" id="ProtNLM"/>
    </source>
</evidence>
<evidence type="ECO:0000313" key="2">
    <source>
        <dbReference type="EMBL" id="BDV35286.1"/>
    </source>
</evidence>
<accession>A0ABN6VHZ8</accession>
<reference evidence="2 3" key="1">
    <citation type="journal article" date="2023" name="Int. J. Syst. Evol. Microbiol.">
        <title>Methylocystis iwaonis sp. nov., a type II methane-oxidizing bacterium from surface soil of a rice paddy field in Japan, and emended description of the genus Methylocystis (ex Whittenbury et al. 1970) Bowman et al. 1993.</title>
        <authorList>
            <person name="Kaise H."/>
            <person name="Sawadogo J.B."/>
            <person name="Alam M.S."/>
            <person name="Ueno C."/>
            <person name="Dianou D."/>
            <person name="Shinjo R."/>
            <person name="Asakawa S."/>
        </authorList>
    </citation>
    <scope>NUCLEOTIDE SEQUENCE [LARGE SCALE GENOMIC DNA]</scope>
    <source>
        <strain evidence="2 3">SS37A-Re</strain>
    </source>
</reference>
<evidence type="ECO:0000256" key="1">
    <source>
        <dbReference type="SAM" id="MobiDB-lite"/>
    </source>
</evidence>
<organism evidence="2 3">
    <name type="scientific">Methylocystis iwaonis</name>
    <dbReference type="NCBI Taxonomy" id="2885079"/>
    <lineage>
        <taxon>Bacteria</taxon>
        <taxon>Pseudomonadati</taxon>
        <taxon>Pseudomonadota</taxon>
        <taxon>Alphaproteobacteria</taxon>
        <taxon>Hyphomicrobiales</taxon>
        <taxon>Methylocystaceae</taxon>
        <taxon>Methylocystis</taxon>
    </lineage>
</organism>
<keyword evidence="3" id="KW-1185">Reference proteome</keyword>
<gene>
    <name evidence="2" type="ORF">SS37A_28150</name>
</gene>
<feature type="region of interest" description="Disordered" evidence="1">
    <location>
        <begin position="27"/>
        <end position="47"/>
    </location>
</feature>
<sequence>MAWLPVATPGADIGKALNRSVRHTAAVEMSENHKNKQNVDDAMDSREDRQNLTLQRRREDALRCLLAHVNRAPTRTIVDELKKDLGVSRATAYRMMKSFRTCGAIAPSSARSVGRPKGTKGLDPKRERIIETALAAFVAEPERPRFSTLVQEIARQCKEEALPVPNWRTIRARLRELENQQAGGGN</sequence>
<feature type="compositionally biased region" description="Basic and acidic residues" evidence="1">
    <location>
        <begin position="30"/>
        <end position="47"/>
    </location>
</feature>
<evidence type="ECO:0000313" key="3">
    <source>
        <dbReference type="Proteomes" id="UP001317629"/>
    </source>
</evidence>